<evidence type="ECO:0000313" key="4">
    <source>
        <dbReference type="Proteomes" id="UP000516437"/>
    </source>
</evidence>
<organism evidence="3 4">
    <name type="scientific">Morella rubra</name>
    <name type="common">Chinese bayberry</name>
    <dbReference type="NCBI Taxonomy" id="262757"/>
    <lineage>
        <taxon>Eukaryota</taxon>
        <taxon>Viridiplantae</taxon>
        <taxon>Streptophyta</taxon>
        <taxon>Embryophyta</taxon>
        <taxon>Tracheophyta</taxon>
        <taxon>Spermatophyta</taxon>
        <taxon>Magnoliopsida</taxon>
        <taxon>eudicotyledons</taxon>
        <taxon>Gunneridae</taxon>
        <taxon>Pentapetalae</taxon>
        <taxon>rosids</taxon>
        <taxon>fabids</taxon>
        <taxon>Fagales</taxon>
        <taxon>Myricaceae</taxon>
        <taxon>Morella</taxon>
    </lineage>
</organism>
<dbReference type="InterPro" id="IPR000719">
    <property type="entry name" value="Prot_kinase_dom"/>
</dbReference>
<evidence type="ECO:0000256" key="1">
    <source>
        <dbReference type="SAM" id="MobiDB-lite"/>
    </source>
</evidence>
<proteinExistence type="predicted"/>
<feature type="compositionally biased region" description="Polar residues" evidence="1">
    <location>
        <begin position="49"/>
        <end position="74"/>
    </location>
</feature>
<dbReference type="GO" id="GO:0005524">
    <property type="term" value="F:ATP binding"/>
    <property type="evidence" value="ECO:0007669"/>
    <property type="project" value="InterPro"/>
</dbReference>
<dbReference type="AlphaFoldDB" id="A0A6A1WCB5"/>
<dbReference type="PANTHER" id="PTHR44329">
    <property type="entry name" value="SERINE/THREONINE-PROTEIN KINASE TNNI3K-RELATED"/>
    <property type="match status" value="1"/>
</dbReference>
<dbReference type="PANTHER" id="PTHR44329:SF73">
    <property type="entry name" value="OS01G0201200 PROTEIN"/>
    <property type="match status" value="1"/>
</dbReference>
<feature type="region of interest" description="Disordered" evidence="1">
    <location>
        <begin position="103"/>
        <end position="127"/>
    </location>
</feature>
<evidence type="ECO:0000259" key="2">
    <source>
        <dbReference type="PROSITE" id="PS50011"/>
    </source>
</evidence>
<dbReference type="Pfam" id="PF07714">
    <property type="entry name" value="PK_Tyr_Ser-Thr"/>
    <property type="match status" value="1"/>
</dbReference>
<accession>A0A6A1WCB5</accession>
<keyword evidence="3" id="KW-0808">Transferase</keyword>
<dbReference type="FunFam" id="1.10.510.10:FF:000316">
    <property type="entry name" value="serine/threonine-protein kinase HT1"/>
    <property type="match status" value="1"/>
</dbReference>
<dbReference type="InterPro" id="IPR011009">
    <property type="entry name" value="Kinase-like_dom_sf"/>
</dbReference>
<feature type="region of interest" description="Disordered" evidence="1">
    <location>
        <begin position="39"/>
        <end position="78"/>
    </location>
</feature>
<dbReference type="EMBL" id="RXIC02000020">
    <property type="protein sequence ID" value="KAB1221946.1"/>
    <property type="molecule type" value="Genomic_DNA"/>
</dbReference>
<sequence length="490" mass="55616">MAEDANSWIRRTKFSHTIYHRLDYSRLASIPLSFQPERCSGLKSRPGATGTSEKSIPSDPKSQQNLITSKQRSLSPLPETVLSDTFKEARTERKRFMTPFPRRRESEKGIAEKPKNKYSQEITSSKLKSPLTASPLRHFGSPKVNDKSKTWKESSWAKYFDHGGGRVNAVETADEWCVDLSKLFLGLKFAHGAHSRLYHGIYKDEPVAVKIIRAPDDDENGALAARLEKQFNSEVTLLSRLYHQNVIKFVAACRKLPVYCVVTEYLSEGSLRAFLHKLEHKSLPLQKLIAIALDIARGMEYIHSQGVIHRDLKPENVLIDQDFHMKIADFGIACEEAYCDSFADDPGTYRWMAPEMIKHKSYGRRVDVYSFGLILWEMVSGTIPYEDMNPIQAAFAVVNKNVRPPIPVDCPPAMRALIGQCWSLQPEKRPDFWQVVKVLEQFESSLARDGTLNLVQNPTCQDHKKGLLHWIQKLGPSHPNGSSMPKPKLT</sequence>
<reference evidence="3 4" key="1">
    <citation type="journal article" date="2019" name="Plant Biotechnol. J.">
        <title>The red bayberry genome and genetic basis of sex determination.</title>
        <authorList>
            <person name="Jia H.M."/>
            <person name="Jia H.J."/>
            <person name="Cai Q.L."/>
            <person name="Wang Y."/>
            <person name="Zhao H.B."/>
            <person name="Yang W.F."/>
            <person name="Wang G.Y."/>
            <person name="Li Y.H."/>
            <person name="Zhan D.L."/>
            <person name="Shen Y.T."/>
            <person name="Niu Q.F."/>
            <person name="Chang L."/>
            <person name="Qiu J."/>
            <person name="Zhao L."/>
            <person name="Xie H.B."/>
            <person name="Fu W.Y."/>
            <person name="Jin J."/>
            <person name="Li X.W."/>
            <person name="Jiao Y."/>
            <person name="Zhou C.C."/>
            <person name="Tu T."/>
            <person name="Chai C.Y."/>
            <person name="Gao J.L."/>
            <person name="Fan L.J."/>
            <person name="van de Weg E."/>
            <person name="Wang J.Y."/>
            <person name="Gao Z.S."/>
        </authorList>
    </citation>
    <scope>NUCLEOTIDE SEQUENCE [LARGE SCALE GENOMIC DNA]</scope>
    <source>
        <tissue evidence="3">Leaves</tissue>
    </source>
</reference>
<dbReference type="SUPFAM" id="SSF56112">
    <property type="entry name" value="Protein kinase-like (PK-like)"/>
    <property type="match status" value="1"/>
</dbReference>
<dbReference type="OrthoDB" id="4062651at2759"/>
<keyword evidence="4" id="KW-1185">Reference proteome</keyword>
<comment type="caution">
    <text evidence="3">The sequence shown here is derived from an EMBL/GenBank/DDBJ whole genome shotgun (WGS) entry which is preliminary data.</text>
</comment>
<evidence type="ECO:0000313" key="3">
    <source>
        <dbReference type="EMBL" id="KAB1221946.1"/>
    </source>
</evidence>
<feature type="compositionally biased region" description="Basic and acidic residues" evidence="1">
    <location>
        <begin position="103"/>
        <end position="115"/>
    </location>
</feature>
<dbReference type="Proteomes" id="UP000516437">
    <property type="component" value="Chromosome 2"/>
</dbReference>
<keyword evidence="3" id="KW-0418">Kinase</keyword>
<dbReference type="GO" id="GO:0004674">
    <property type="term" value="F:protein serine/threonine kinase activity"/>
    <property type="evidence" value="ECO:0007669"/>
    <property type="project" value="TreeGrafter"/>
</dbReference>
<dbReference type="InterPro" id="IPR001245">
    <property type="entry name" value="Ser-Thr/Tyr_kinase_cat_dom"/>
</dbReference>
<name>A0A6A1WCB5_9ROSI</name>
<feature type="compositionally biased region" description="Polar residues" evidence="1">
    <location>
        <begin position="117"/>
        <end position="127"/>
    </location>
</feature>
<dbReference type="Gene3D" id="1.10.510.10">
    <property type="entry name" value="Transferase(Phosphotransferase) domain 1"/>
    <property type="match status" value="1"/>
</dbReference>
<dbReference type="PRINTS" id="PR00109">
    <property type="entry name" value="TYRKINASE"/>
</dbReference>
<protein>
    <submittedName>
        <fullName evidence="3">Serine/threonine-protein kinase HT1</fullName>
    </submittedName>
</protein>
<feature type="domain" description="Protein kinase" evidence="2">
    <location>
        <begin position="183"/>
        <end position="443"/>
    </location>
</feature>
<dbReference type="Gene3D" id="3.30.200.20">
    <property type="entry name" value="Phosphorylase Kinase, domain 1"/>
    <property type="match status" value="1"/>
</dbReference>
<dbReference type="InterPro" id="IPR051681">
    <property type="entry name" value="Ser/Thr_Kinases-Pseudokinases"/>
</dbReference>
<gene>
    <name evidence="3" type="ORF">CJ030_MR2G006982</name>
</gene>
<dbReference type="CDD" id="cd13999">
    <property type="entry name" value="STKc_MAP3K-like"/>
    <property type="match status" value="1"/>
</dbReference>
<dbReference type="PROSITE" id="PS00108">
    <property type="entry name" value="PROTEIN_KINASE_ST"/>
    <property type="match status" value="1"/>
</dbReference>
<dbReference type="SMART" id="SM00220">
    <property type="entry name" value="S_TKc"/>
    <property type="match status" value="1"/>
</dbReference>
<dbReference type="PROSITE" id="PS50011">
    <property type="entry name" value="PROTEIN_KINASE_DOM"/>
    <property type="match status" value="1"/>
</dbReference>
<dbReference type="InterPro" id="IPR008271">
    <property type="entry name" value="Ser/Thr_kinase_AS"/>
</dbReference>